<feature type="region of interest" description="Disordered" evidence="1">
    <location>
        <begin position="253"/>
        <end position="275"/>
    </location>
</feature>
<organism evidence="2 3">
    <name type="scientific">Ganoderma sinense ZZ0214-1</name>
    <dbReference type="NCBI Taxonomy" id="1077348"/>
    <lineage>
        <taxon>Eukaryota</taxon>
        <taxon>Fungi</taxon>
        <taxon>Dikarya</taxon>
        <taxon>Basidiomycota</taxon>
        <taxon>Agaricomycotina</taxon>
        <taxon>Agaricomycetes</taxon>
        <taxon>Polyporales</taxon>
        <taxon>Polyporaceae</taxon>
        <taxon>Ganoderma</taxon>
    </lineage>
</organism>
<evidence type="ECO:0000313" key="3">
    <source>
        <dbReference type="Proteomes" id="UP000230002"/>
    </source>
</evidence>
<proteinExistence type="predicted"/>
<dbReference type="Proteomes" id="UP000230002">
    <property type="component" value="Unassembled WGS sequence"/>
</dbReference>
<dbReference type="OrthoDB" id="2747824at2759"/>
<dbReference type="EMBL" id="AYKW01000006">
    <property type="protein sequence ID" value="PIL33880.1"/>
    <property type="molecule type" value="Genomic_DNA"/>
</dbReference>
<dbReference type="STRING" id="1077348.A0A2G8SJG5"/>
<sequence length="409" mass="44597">MCRSLAQLIDDDVSVRYKIELARAGRIDGTPSVTVMVVDRLTSLLKHRARSLHCSIYSLARGEPHPNASRIRISSSIGTDDAPGLQSWDSVQVLGDLIAWNIPASDARICEMKVVNWKTGVTVWEFYDKQWHRCRLVSESHVVVVTFESLLVYAIDRDRQSPAVPSTTGTALCALQLPAWSSISNSLLVQSYIQFPPSLAAKDRPLYRYDPSLTLLTLDIDYIIDTAKKGPQLVQYAVFVPVATILAAIRSESPPPAASASPPDGHISQSPGRVVPWSEWGPAGTHVAHFDTSNGPCDFSPMGCSCAVTQQRRDAASGESFLRVLVFDVHPWARPDPQRSTSELLRDSGMVGGKGEGEGDTLSGLGFTESVRTTFPFDFTRRDIPLGRDDRSPTVVLGEDGLVLVTAPA</sequence>
<evidence type="ECO:0000256" key="1">
    <source>
        <dbReference type="SAM" id="MobiDB-lite"/>
    </source>
</evidence>
<keyword evidence="3" id="KW-1185">Reference proteome</keyword>
<gene>
    <name evidence="2" type="ORF">GSI_03586</name>
</gene>
<evidence type="ECO:0000313" key="2">
    <source>
        <dbReference type="EMBL" id="PIL33880.1"/>
    </source>
</evidence>
<accession>A0A2G8SJG5</accession>
<reference evidence="2 3" key="1">
    <citation type="journal article" date="2015" name="Sci. Rep.">
        <title>Chromosome-level genome map provides insights into diverse defense mechanisms in the medicinal fungus Ganoderma sinense.</title>
        <authorList>
            <person name="Zhu Y."/>
            <person name="Xu J."/>
            <person name="Sun C."/>
            <person name="Zhou S."/>
            <person name="Xu H."/>
            <person name="Nelson D.R."/>
            <person name="Qian J."/>
            <person name="Song J."/>
            <person name="Luo H."/>
            <person name="Xiang L."/>
            <person name="Li Y."/>
            <person name="Xu Z."/>
            <person name="Ji A."/>
            <person name="Wang L."/>
            <person name="Lu S."/>
            <person name="Hayward A."/>
            <person name="Sun W."/>
            <person name="Li X."/>
            <person name="Schwartz D.C."/>
            <person name="Wang Y."/>
            <person name="Chen S."/>
        </authorList>
    </citation>
    <scope>NUCLEOTIDE SEQUENCE [LARGE SCALE GENOMIC DNA]</scope>
    <source>
        <strain evidence="2 3">ZZ0214-1</strain>
    </source>
</reference>
<dbReference type="AlphaFoldDB" id="A0A2G8SJG5"/>
<comment type="caution">
    <text evidence="2">The sequence shown here is derived from an EMBL/GenBank/DDBJ whole genome shotgun (WGS) entry which is preliminary data.</text>
</comment>
<name>A0A2G8SJG5_9APHY</name>
<protein>
    <submittedName>
        <fullName evidence="2">Uncharacterized protein</fullName>
    </submittedName>
</protein>